<comment type="pathway">
    <text evidence="1">Amino-acid biosynthesis; L-arginine biosynthesis; N(2)-acetyl-L-ornithine from L-glutamate: step 2/4.</text>
</comment>
<evidence type="ECO:0000256" key="2">
    <source>
        <dbReference type="ARBA" id="ARBA00013065"/>
    </source>
</evidence>
<evidence type="ECO:0000256" key="8">
    <source>
        <dbReference type="ARBA" id="ARBA00022777"/>
    </source>
</evidence>
<dbReference type="GO" id="GO:0006526">
    <property type="term" value="P:L-arginine biosynthetic process"/>
    <property type="evidence" value="ECO:0007669"/>
    <property type="project" value="UniProtKB-KW"/>
</dbReference>
<gene>
    <name evidence="14" type="primary">argB</name>
    <name evidence="14" type="ORF">E3983_08725</name>
</gene>
<dbReference type="AlphaFoldDB" id="A0AAX1EH73"/>
<keyword evidence="9" id="KW-0067">ATP-binding</keyword>
<evidence type="ECO:0000313" key="14">
    <source>
        <dbReference type="EMBL" id="QBR84436.1"/>
    </source>
</evidence>
<evidence type="ECO:0000256" key="3">
    <source>
        <dbReference type="ARBA" id="ARBA00021197"/>
    </source>
</evidence>
<keyword evidence="5" id="KW-0028">Amino-acid biosynthesis</keyword>
<feature type="domain" description="Aspartate/glutamate/uridylate kinase" evidence="13">
    <location>
        <begin position="23"/>
        <end position="254"/>
    </location>
</feature>
<dbReference type="InterPro" id="IPR001057">
    <property type="entry name" value="Glu/AcGlu_kinase"/>
</dbReference>
<evidence type="ECO:0000256" key="6">
    <source>
        <dbReference type="ARBA" id="ARBA00022679"/>
    </source>
</evidence>
<protein>
    <recommendedName>
        <fullName evidence="3">Acetylglutamate kinase</fullName>
        <ecNumber evidence="2">2.7.2.8</ecNumber>
    </recommendedName>
    <alternativeName>
        <fullName evidence="10">N-acetyl-L-glutamate 5-phosphotransferase</fullName>
    </alternativeName>
    <alternativeName>
        <fullName evidence="11">NAG kinase</fullName>
    </alternativeName>
</protein>
<dbReference type="EMBL" id="CP038254">
    <property type="protein sequence ID" value="QBR84436.1"/>
    <property type="molecule type" value="Genomic_DNA"/>
</dbReference>
<dbReference type="Pfam" id="PF00696">
    <property type="entry name" value="AA_kinase"/>
    <property type="match status" value="1"/>
</dbReference>
<dbReference type="FunFam" id="3.40.1160.10:FF:000004">
    <property type="entry name" value="Acetylglutamate kinase"/>
    <property type="match status" value="1"/>
</dbReference>
<keyword evidence="7" id="KW-0547">Nucleotide-binding</keyword>
<name>A0AAX1EH73_9GAMM</name>
<dbReference type="PIRSF" id="PIRSF000728">
    <property type="entry name" value="NAGK"/>
    <property type="match status" value="1"/>
</dbReference>
<keyword evidence="4" id="KW-0055">Arginine biosynthesis</keyword>
<evidence type="ECO:0000256" key="10">
    <source>
        <dbReference type="ARBA" id="ARBA00030178"/>
    </source>
</evidence>
<keyword evidence="6 14" id="KW-0808">Transferase</keyword>
<dbReference type="Proteomes" id="UP000295517">
    <property type="component" value="Chromosome"/>
</dbReference>
<reference evidence="14 15" key="1">
    <citation type="submission" date="2019-03" db="EMBL/GenBank/DDBJ databases">
        <title>Diverse conjugative elements silence natural transformation in Legionella species.</title>
        <authorList>
            <person name="Durieux I."/>
            <person name="Ginevra C."/>
            <person name="Attaiech L."/>
            <person name="Picq K."/>
            <person name="Juan P.A."/>
            <person name="Jarraud S."/>
            <person name="Charpentier X."/>
        </authorList>
    </citation>
    <scope>NUCLEOTIDE SEQUENCE [LARGE SCALE GENOMIC DNA]</scope>
    <source>
        <strain evidence="14 15">HL-0427-4011</strain>
    </source>
</reference>
<dbReference type="PANTHER" id="PTHR23342:SF0">
    <property type="entry name" value="N-ACETYLGLUTAMATE SYNTHASE, MITOCHONDRIAL"/>
    <property type="match status" value="1"/>
</dbReference>
<dbReference type="GO" id="GO:0005737">
    <property type="term" value="C:cytoplasm"/>
    <property type="evidence" value="ECO:0007669"/>
    <property type="project" value="InterPro"/>
</dbReference>
<dbReference type="RefSeq" id="WP_135060670.1">
    <property type="nucleotide sequence ID" value="NZ_CP038254.1"/>
</dbReference>
<dbReference type="Gene3D" id="3.40.1160.10">
    <property type="entry name" value="Acetylglutamate kinase-like"/>
    <property type="match status" value="1"/>
</dbReference>
<evidence type="ECO:0000256" key="11">
    <source>
        <dbReference type="ARBA" id="ARBA00030639"/>
    </source>
</evidence>
<evidence type="ECO:0000256" key="5">
    <source>
        <dbReference type="ARBA" id="ARBA00022605"/>
    </source>
</evidence>
<evidence type="ECO:0000313" key="15">
    <source>
        <dbReference type="Proteomes" id="UP000295517"/>
    </source>
</evidence>
<comment type="catalytic activity">
    <reaction evidence="12">
        <text>N-acetyl-L-glutamate + ATP = N-acetyl-L-glutamyl 5-phosphate + ADP</text>
        <dbReference type="Rhea" id="RHEA:14629"/>
        <dbReference type="ChEBI" id="CHEBI:30616"/>
        <dbReference type="ChEBI" id="CHEBI:44337"/>
        <dbReference type="ChEBI" id="CHEBI:57936"/>
        <dbReference type="ChEBI" id="CHEBI:456216"/>
        <dbReference type="EC" id="2.7.2.8"/>
    </reaction>
</comment>
<dbReference type="NCBIfam" id="TIGR00761">
    <property type="entry name" value="argB"/>
    <property type="match status" value="1"/>
</dbReference>
<dbReference type="SUPFAM" id="SSF53633">
    <property type="entry name" value="Carbamate kinase-like"/>
    <property type="match status" value="1"/>
</dbReference>
<proteinExistence type="predicted"/>
<dbReference type="InterPro" id="IPR004662">
    <property type="entry name" value="AcgluKinase_fam"/>
</dbReference>
<dbReference type="PANTHER" id="PTHR23342">
    <property type="entry name" value="N-ACETYLGLUTAMATE SYNTHASE"/>
    <property type="match status" value="1"/>
</dbReference>
<dbReference type="GO" id="GO:0005524">
    <property type="term" value="F:ATP binding"/>
    <property type="evidence" value="ECO:0007669"/>
    <property type="project" value="UniProtKB-KW"/>
</dbReference>
<dbReference type="InterPro" id="IPR036393">
    <property type="entry name" value="AceGlu_kinase-like_sf"/>
</dbReference>
<dbReference type="PRINTS" id="PR00474">
    <property type="entry name" value="GLU5KINASE"/>
</dbReference>
<evidence type="ECO:0000256" key="7">
    <source>
        <dbReference type="ARBA" id="ARBA00022741"/>
    </source>
</evidence>
<dbReference type="EC" id="2.7.2.8" evidence="2"/>
<evidence type="ECO:0000256" key="12">
    <source>
        <dbReference type="ARBA" id="ARBA00048141"/>
    </source>
</evidence>
<accession>A0AAX1EH73</accession>
<organism evidence="14 15">
    <name type="scientific">Legionella israelensis</name>
    <dbReference type="NCBI Taxonomy" id="454"/>
    <lineage>
        <taxon>Bacteria</taxon>
        <taxon>Pseudomonadati</taxon>
        <taxon>Pseudomonadota</taxon>
        <taxon>Gammaproteobacteria</taxon>
        <taxon>Legionellales</taxon>
        <taxon>Legionellaceae</taxon>
        <taxon>Legionella</taxon>
    </lineage>
</organism>
<sequence length="280" mass="30432">MIEKRDTAPIIEVLHYANDFAGKTFLLKLGGSILQDEMLIDSVCQDIKRLHQAGIRLVIVHGGSKAINQCLAEHKIKADFIDGLRITSREAMQLIEKVLCTQVNKILVDKLKQIGLQAMGISAATIQLLPCRYYSRQHGFVGVIQSVNLSKFKPSSDSISVIAPIGVDAAGNSLNVNADYAASKLAVALNVDKLIFMTDQNGIYAKDGSVYSELDSNELIKLINDQTVVGGMLIKTKAILSALNEHLNHVHILNGNIPQVLLKEIFTTQGVGTLCKASSK</sequence>
<evidence type="ECO:0000256" key="1">
    <source>
        <dbReference type="ARBA" id="ARBA00004828"/>
    </source>
</evidence>
<dbReference type="GO" id="GO:0003991">
    <property type="term" value="F:acetylglutamate kinase activity"/>
    <property type="evidence" value="ECO:0007669"/>
    <property type="project" value="UniProtKB-EC"/>
</dbReference>
<evidence type="ECO:0000259" key="13">
    <source>
        <dbReference type="Pfam" id="PF00696"/>
    </source>
</evidence>
<keyword evidence="8 14" id="KW-0418">Kinase</keyword>
<dbReference type="InterPro" id="IPR001048">
    <property type="entry name" value="Asp/Glu/Uridylate_kinase"/>
</dbReference>
<evidence type="ECO:0000256" key="9">
    <source>
        <dbReference type="ARBA" id="ARBA00022840"/>
    </source>
</evidence>
<dbReference type="CDD" id="cd04238">
    <property type="entry name" value="AAK_NAGK-like"/>
    <property type="match status" value="1"/>
</dbReference>
<evidence type="ECO:0000256" key="4">
    <source>
        <dbReference type="ARBA" id="ARBA00022571"/>
    </source>
</evidence>